<sequence>MAANLVQVLGPSSCADKRASSAEPSMNNIAMIGREIHVKRYLNARKEITKFKRAFVYAKAIKSTAKAQQTSYYFLVLPNFRKPITTL</sequence>
<keyword evidence="2" id="KW-1185">Reference proteome</keyword>
<dbReference type="AlphaFoldDB" id="A0A1D1UUX1"/>
<accession>A0A1D1UUX1</accession>
<evidence type="ECO:0000313" key="1">
    <source>
        <dbReference type="EMBL" id="GAU93459.1"/>
    </source>
</evidence>
<proteinExistence type="predicted"/>
<evidence type="ECO:0000313" key="2">
    <source>
        <dbReference type="Proteomes" id="UP000186922"/>
    </source>
</evidence>
<protein>
    <submittedName>
        <fullName evidence="1">Uncharacterized protein</fullName>
    </submittedName>
</protein>
<organism evidence="1 2">
    <name type="scientific">Ramazzottius varieornatus</name>
    <name type="common">Water bear</name>
    <name type="synonym">Tardigrade</name>
    <dbReference type="NCBI Taxonomy" id="947166"/>
    <lineage>
        <taxon>Eukaryota</taxon>
        <taxon>Metazoa</taxon>
        <taxon>Ecdysozoa</taxon>
        <taxon>Tardigrada</taxon>
        <taxon>Eutardigrada</taxon>
        <taxon>Parachela</taxon>
        <taxon>Hypsibioidea</taxon>
        <taxon>Ramazzottiidae</taxon>
        <taxon>Ramazzottius</taxon>
    </lineage>
</organism>
<name>A0A1D1UUX1_RAMVA</name>
<comment type="caution">
    <text evidence="1">The sequence shown here is derived from an EMBL/GenBank/DDBJ whole genome shotgun (WGS) entry which is preliminary data.</text>
</comment>
<dbReference type="EMBL" id="BDGG01000002">
    <property type="protein sequence ID" value="GAU93459.1"/>
    <property type="molecule type" value="Genomic_DNA"/>
</dbReference>
<reference evidence="1 2" key="1">
    <citation type="journal article" date="2016" name="Nat. Commun.">
        <title>Extremotolerant tardigrade genome and improved radiotolerance of human cultured cells by tardigrade-unique protein.</title>
        <authorList>
            <person name="Hashimoto T."/>
            <person name="Horikawa D.D."/>
            <person name="Saito Y."/>
            <person name="Kuwahara H."/>
            <person name="Kozuka-Hata H."/>
            <person name="Shin-I T."/>
            <person name="Minakuchi Y."/>
            <person name="Ohishi K."/>
            <person name="Motoyama A."/>
            <person name="Aizu T."/>
            <person name="Enomoto A."/>
            <person name="Kondo K."/>
            <person name="Tanaka S."/>
            <person name="Hara Y."/>
            <person name="Koshikawa S."/>
            <person name="Sagara H."/>
            <person name="Miura T."/>
            <person name="Yokobori S."/>
            <person name="Miyagawa K."/>
            <person name="Suzuki Y."/>
            <person name="Kubo T."/>
            <person name="Oyama M."/>
            <person name="Kohara Y."/>
            <person name="Fujiyama A."/>
            <person name="Arakawa K."/>
            <person name="Katayama T."/>
            <person name="Toyoda A."/>
            <person name="Kunieda T."/>
        </authorList>
    </citation>
    <scope>NUCLEOTIDE SEQUENCE [LARGE SCALE GENOMIC DNA]</scope>
    <source>
        <strain evidence="1 2">YOKOZUNA-1</strain>
    </source>
</reference>
<gene>
    <name evidence="1" type="primary">RvY_05396-1</name>
    <name evidence="1" type="synonym">RvY_05396.1</name>
    <name evidence="1" type="ORF">RvY_05396</name>
</gene>
<dbReference type="Proteomes" id="UP000186922">
    <property type="component" value="Unassembled WGS sequence"/>
</dbReference>